<dbReference type="InterPro" id="IPR010093">
    <property type="entry name" value="SinI_DNA-bd"/>
</dbReference>
<evidence type="ECO:0000259" key="1">
    <source>
        <dbReference type="Pfam" id="PF12728"/>
    </source>
</evidence>
<dbReference type="AlphaFoldDB" id="A0A0P6XCJ6"/>
<keyword evidence="3" id="KW-1185">Reference proteome</keyword>
<dbReference type="InterPro" id="IPR041657">
    <property type="entry name" value="HTH_17"/>
</dbReference>
<accession>A0A0P6XCJ6</accession>
<sequence length="66" mass="7240">MSALLSTKDAAVRLGISRRRVISLITAQRLPATKVGNGWVINEADLVRVAHRKIGAPRKNTYKDDA</sequence>
<gene>
    <name evidence="2" type="ORF">SE18_23630</name>
</gene>
<evidence type="ECO:0000313" key="2">
    <source>
        <dbReference type="EMBL" id="KPL80612.1"/>
    </source>
</evidence>
<dbReference type="OrthoDB" id="26294at2"/>
<proteinExistence type="predicted"/>
<comment type="caution">
    <text evidence="2">The sequence shown here is derived from an EMBL/GenBank/DDBJ whole genome shotgun (WGS) entry which is preliminary data.</text>
</comment>
<reference evidence="2 3" key="1">
    <citation type="submission" date="2015-07" db="EMBL/GenBank/DDBJ databases">
        <title>Whole genome sequence of Herpetosiphon geysericola DSM 7119.</title>
        <authorList>
            <person name="Hemp J."/>
            <person name="Ward L.M."/>
            <person name="Pace L.A."/>
            <person name="Fischer W.W."/>
        </authorList>
    </citation>
    <scope>NUCLEOTIDE SEQUENCE [LARGE SCALE GENOMIC DNA]</scope>
    <source>
        <strain evidence="2 3">DSM 7119</strain>
    </source>
</reference>
<evidence type="ECO:0000313" key="3">
    <source>
        <dbReference type="Proteomes" id="UP000050277"/>
    </source>
</evidence>
<name>A0A0P6XCJ6_9CHLR</name>
<dbReference type="NCBIfam" id="TIGR01764">
    <property type="entry name" value="excise"/>
    <property type="match status" value="1"/>
</dbReference>
<dbReference type="RefSeq" id="WP_054536938.1">
    <property type="nucleotide sequence ID" value="NZ_LGKP01000037.1"/>
</dbReference>
<dbReference type="GO" id="GO:0003677">
    <property type="term" value="F:DNA binding"/>
    <property type="evidence" value="ECO:0007669"/>
    <property type="project" value="InterPro"/>
</dbReference>
<feature type="domain" description="Helix-turn-helix" evidence="1">
    <location>
        <begin position="4"/>
        <end position="49"/>
    </location>
</feature>
<dbReference type="EMBL" id="LGKP01000037">
    <property type="protein sequence ID" value="KPL80612.1"/>
    <property type="molecule type" value="Genomic_DNA"/>
</dbReference>
<dbReference type="Proteomes" id="UP000050277">
    <property type="component" value="Unassembled WGS sequence"/>
</dbReference>
<dbReference type="Pfam" id="PF12728">
    <property type="entry name" value="HTH_17"/>
    <property type="match status" value="1"/>
</dbReference>
<organism evidence="2 3">
    <name type="scientific">Herpetosiphon geysericola</name>
    <dbReference type="NCBI Taxonomy" id="70996"/>
    <lineage>
        <taxon>Bacteria</taxon>
        <taxon>Bacillati</taxon>
        <taxon>Chloroflexota</taxon>
        <taxon>Chloroflexia</taxon>
        <taxon>Herpetosiphonales</taxon>
        <taxon>Herpetosiphonaceae</taxon>
        <taxon>Herpetosiphon</taxon>
    </lineage>
</organism>
<protein>
    <recommendedName>
        <fullName evidence="1">Helix-turn-helix domain-containing protein</fullName>
    </recommendedName>
</protein>